<keyword evidence="2" id="KW-1185">Reference proteome</keyword>
<sequence length="245" mass="28872">MNLDLTVDEIIETLKRSSLTTVLVEGKDDIIIYRWIESEIGIVNANFFPCGGRDKLLQVFERRAEFPNIKAIFVADKDAYVYINPPENLSEIIWTNGYSIENDLYFGRNIEALLDNDEKLIFAKSLNSFIEYYAFEIQNYLEGRKFCFRNHPQQLICEIQNEVKQEFLESINFFSANDQIKENLRNNYDILIRGKSLFALLTRILSRQNRIIKHSKMSLLEHCYRTHRSEKFIDLINEINHKISA</sequence>
<dbReference type="Proteomes" id="UP001216139">
    <property type="component" value="Chromosome"/>
</dbReference>
<name>A0ABY7T997_9SPHI</name>
<accession>A0ABY7T997</accession>
<reference evidence="1 2" key="1">
    <citation type="submission" date="2023-02" db="EMBL/GenBank/DDBJ databases">
        <title>Genome sequence of Mucilaginibacter jinjuensis strain KACC 16571.</title>
        <authorList>
            <person name="Kim S."/>
            <person name="Heo J."/>
            <person name="Kwon S.-W."/>
        </authorList>
    </citation>
    <scope>NUCLEOTIDE SEQUENCE [LARGE SCALE GENOMIC DNA]</scope>
    <source>
        <strain evidence="1 2">KACC 16571</strain>
    </source>
</reference>
<proteinExistence type="predicted"/>
<dbReference type="EMBL" id="CP117167">
    <property type="protein sequence ID" value="WCT12873.1"/>
    <property type="molecule type" value="Genomic_DNA"/>
</dbReference>
<organism evidence="1 2">
    <name type="scientific">Mucilaginibacter jinjuensis</name>
    <dbReference type="NCBI Taxonomy" id="1176721"/>
    <lineage>
        <taxon>Bacteria</taxon>
        <taxon>Pseudomonadati</taxon>
        <taxon>Bacteroidota</taxon>
        <taxon>Sphingobacteriia</taxon>
        <taxon>Sphingobacteriales</taxon>
        <taxon>Sphingobacteriaceae</taxon>
        <taxon>Mucilaginibacter</taxon>
    </lineage>
</organism>
<evidence type="ECO:0000313" key="2">
    <source>
        <dbReference type="Proteomes" id="UP001216139"/>
    </source>
</evidence>
<evidence type="ECO:0000313" key="1">
    <source>
        <dbReference type="EMBL" id="WCT12873.1"/>
    </source>
</evidence>
<dbReference type="RefSeq" id="WP_273631144.1">
    <property type="nucleotide sequence ID" value="NZ_CP117167.1"/>
</dbReference>
<gene>
    <name evidence="1" type="ORF">PQO05_02860</name>
</gene>
<protein>
    <submittedName>
        <fullName evidence="1">DUF4435 domain-containing protein</fullName>
    </submittedName>
</protein>